<dbReference type="SUPFAM" id="SSF54909">
    <property type="entry name" value="Dimeric alpha+beta barrel"/>
    <property type="match status" value="1"/>
</dbReference>
<evidence type="ECO:0000259" key="2">
    <source>
        <dbReference type="Pfam" id="PF07110"/>
    </source>
</evidence>
<sequence>MSPSEFRNYYENTHMPLLLSLTGSFFPTSHTRHYLPRTLQDPSSSDATNTNHIVTAYAGKVEDFEYDVYAELVFESAEKFEAFARKLGEIEAAEDGVFYADELAFLDLSKSKSVAIDEPVVTVAPSVVG</sequence>
<protein>
    <recommendedName>
        <fullName evidence="2">EthD domain-containing protein</fullName>
    </recommendedName>
</protein>
<dbReference type="InterPro" id="IPR009799">
    <property type="entry name" value="EthD_dom"/>
</dbReference>
<name>A0A8T9CJ14_9HELO</name>
<feature type="domain" description="EthD" evidence="2">
    <location>
        <begin position="1"/>
        <end position="86"/>
    </location>
</feature>
<dbReference type="Proteomes" id="UP000469558">
    <property type="component" value="Unassembled WGS sequence"/>
</dbReference>
<dbReference type="OrthoDB" id="2519291at2759"/>
<evidence type="ECO:0000313" key="4">
    <source>
        <dbReference type="Proteomes" id="UP000469558"/>
    </source>
</evidence>
<organism evidence="3 4">
    <name type="scientific">Lachnellula suecica</name>
    <dbReference type="NCBI Taxonomy" id="602035"/>
    <lineage>
        <taxon>Eukaryota</taxon>
        <taxon>Fungi</taxon>
        <taxon>Dikarya</taxon>
        <taxon>Ascomycota</taxon>
        <taxon>Pezizomycotina</taxon>
        <taxon>Leotiomycetes</taxon>
        <taxon>Helotiales</taxon>
        <taxon>Lachnaceae</taxon>
        <taxon>Lachnellula</taxon>
    </lineage>
</organism>
<gene>
    <name evidence="3" type="ORF">LSUE1_G001145</name>
</gene>
<dbReference type="InterPro" id="IPR011008">
    <property type="entry name" value="Dimeric_a/b-barrel"/>
</dbReference>
<dbReference type="GO" id="GO:0016491">
    <property type="term" value="F:oxidoreductase activity"/>
    <property type="evidence" value="ECO:0007669"/>
    <property type="project" value="InterPro"/>
</dbReference>
<proteinExistence type="inferred from homology"/>
<dbReference type="Pfam" id="PF07110">
    <property type="entry name" value="EthD"/>
    <property type="match status" value="1"/>
</dbReference>
<dbReference type="EMBL" id="QGMK01000157">
    <property type="protein sequence ID" value="TVY83754.1"/>
    <property type="molecule type" value="Genomic_DNA"/>
</dbReference>
<comment type="similarity">
    <text evidence="1">Belongs to the tpcK family.</text>
</comment>
<accession>A0A8T9CJ14</accession>
<evidence type="ECO:0000256" key="1">
    <source>
        <dbReference type="ARBA" id="ARBA00005986"/>
    </source>
</evidence>
<dbReference type="AlphaFoldDB" id="A0A8T9CJ14"/>
<dbReference type="Gene3D" id="3.30.70.100">
    <property type="match status" value="1"/>
</dbReference>
<evidence type="ECO:0000313" key="3">
    <source>
        <dbReference type="EMBL" id="TVY83754.1"/>
    </source>
</evidence>
<keyword evidence="4" id="KW-1185">Reference proteome</keyword>
<reference evidence="3 4" key="1">
    <citation type="submission" date="2018-05" db="EMBL/GenBank/DDBJ databases">
        <title>Genome sequencing and assembly of the regulated plant pathogen Lachnellula willkommii and related sister species for the development of diagnostic species identification markers.</title>
        <authorList>
            <person name="Giroux E."/>
            <person name="Bilodeau G."/>
        </authorList>
    </citation>
    <scope>NUCLEOTIDE SEQUENCE [LARGE SCALE GENOMIC DNA]</scope>
    <source>
        <strain evidence="3 4">CBS 268.59</strain>
    </source>
</reference>
<comment type="caution">
    <text evidence="3">The sequence shown here is derived from an EMBL/GenBank/DDBJ whole genome shotgun (WGS) entry which is preliminary data.</text>
</comment>